<organism evidence="1 2">
    <name type="scientific">Leptosia nina</name>
    <dbReference type="NCBI Taxonomy" id="320188"/>
    <lineage>
        <taxon>Eukaryota</taxon>
        <taxon>Metazoa</taxon>
        <taxon>Ecdysozoa</taxon>
        <taxon>Arthropoda</taxon>
        <taxon>Hexapoda</taxon>
        <taxon>Insecta</taxon>
        <taxon>Pterygota</taxon>
        <taxon>Neoptera</taxon>
        <taxon>Endopterygota</taxon>
        <taxon>Lepidoptera</taxon>
        <taxon>Glossata</taxon>
        <taxon>Ditrysia</taxon>
        <taxon>Papilionoidea</taxon>
        <taxon>Pieridae</taxon>
        <taxon>Pierinae</taxon>
        <taxon>Leptosia</taxon>
    </lineage>
</organism>
<evidence type="ECO:0000313" key="1">
    <source>
        <dbReference type="EMBL" id="CAK1552440.1"/>
    </source>
</evidence>
<keyword evidence="2" id="KW-1185">Reference proteome</keyword>
<evidence type="ECO:0000313" key="2">
    <source>
        <dbReference type="Proteomes" id="UP001497472"/>
    </source>
</evidence>
<gene>
    <name evidence="1" type="ORF">LNINA_LOCUS11484</name>
</gene>
<comment type="caution">
    <text evidence="1">The sequence shown here is derived from an EMBL/GenBank/DDBJ whole genome shotgun (WGS) entry which is preliminary data.</text>
</comment>
<accession>A0AAV1JVL4</accession>
<proteinExistence type="predicted"/>
<protein>
    <submittedName>
        <fullName evidence="1">Uncharacterized protein</fullName>
    </submittedName>
</protein>
<dbReference type="Proteomes" id="UP001497472">
    <property type="component" value="Unassembled WGS sequence"/>
</dbReference>
<reference evidence="1 2" key="1">
    <citation type="submission" date="2023-11" db="EMBL/GenBank/DDBJ databases">
        <authorList>
            <person name="Okamura Y."/>
        </authorList>
    </citation>
    <scope>NUCLEOTIDE SEQUENCE [LARGE SCALE GENOMIC DNA]</scope>
</reference>
<dbReference type="AlphaFoldDB" id="A0AAV1JVL4"/>
<sequence length="109" mass="12495">MVLGEAEINVSRSNPRRQWLERSRAHFDTMQAPTRFFVAAQSRGSIDQHVHVNRGLLELTLRGVNGDGKSFLITLEIAFGDNDLRLAMRPRNASFKNAQQTNYKRLPMR</sequence>
<name>A0AAV1JVL4_9NEOP</name>
<dbReference type="EMBL" id="CAVLEF010000144">
    <property type="protein sequence ID" value="CAK1552440.1"/>
    <property type="molecule type" value="Genomic_DNA"/>
</dbReference>